<gene>
    <name evidence="1" type="ORF">IE53DRAFT_389415</name>
</gene>
<evidence type="ECO:0000313" key="2">
    <source>
        <dbReference type="Proteomes" id="UP000245626"/>
    </source>
</evidence>
<keyword evidence="2" id="KW-1185">Reference proteome</keyword>
<organism evidence="1 2">
    <name type="scientific">Violaceomyces palustris</name>
    <dbReference type="NCBI Taxonomy" id="1673888"/>
    <lineage>
        <taxon>Eukaryota</taxon>
        <taxon>Fungi</taxon>
        <taxon>Dikarya</taxon>
        <taxon>Basidiomycota</taxon>
        <taxon>Ustilaginomycotina</taxon>
        <taxon>Ustilaginomycetes</taxon>
        <taxon>Violaceomycetales</taxon>
        <taxon>Violaceomycetaceae</taxon>
        <taxon>Violaceomyces</taxon>
    </lineage>
</organism>
<proteinExistence type="predicted"/>
<accession>A0ACD0NRI5</accession>
<reference evidence="1 2" key="1">
    <citation type="journal article" date="2018" name="Mol. Biol. Evol.">
        <title>Broad Genomic Sampling Reveals a Smut Pathogenic Ancestry of the Fungal Clade Ustilaginomycotina.</title>
        <authorList>
            <person name="Kijpornyongpan T."/>
            <person name="Mondo S.J."/>
            <person name="Barry K."/>
            <person name="Sandor L."/>
            <person name="Lee J."/>
            <person name="Lipzen A."/>
            <person name="Pangilinan J."/>
            <person name="LaButti K."/>
            <person name="Hainaut M."/>
            <person name="Henrissat B."/>
            <person name="Grigoriev I.V."/>
            <person name="Spatafora J.W."/>
            <person name="Aime M.C."/>
        </authorList>
    </citation>
    <scope>NUCLEOTIDE SEQUENCE [LARGE SCALE GENOMIC DNA]</scope>
    <source>
        <strain evidence="1 2">SA 807</strain>
    </source>
</reference>
<dbReference type="Proteomes" id="UP000245626">
    <property type="component" value="Unassembled WGS sequence"/>
</dbReference>
<dbReference type="EMBL" id="KZ820210">
    <property type="protein sequence ID" value="PWN48403.1"/>
    <property type="molecule type" value="Genomic_DNA"/>
</dbReference>
<evidence type="ECO:0000313" key="1">
    <source>
        <dbReference type="EMBL" id="PWN48403.1"/>
    </source>
</evidence>
<name>A0ACD0NRI5_9BASI</name>
<sequence>MACWERFQVDLKEMGWRGRVGWSHGPLMKRSVFDLPSPLSPTPHLFAYSPSRGD</sequence>
<protein>
    <submittedName>
        <fullName evidence="1">Uncharacterized protein</fullName>
    </submittedName>
</protein>